<proteinExistence type="predicted"/>
<dbReference type="Pfam" id="PF10294">
    <property type="entry name" value="Methyltransf_16"/>
    <property type="match status" value="1"/>
</dbReference>
<evidence type="ECO:0000313" key="3">
    <source>
        <dbReference type="Proteomes" id="UP000242770"/>
    </source>
</evidence>
<gene>
    <name evidence="2" type="primary">SSCI32640.1</name>
    <name evidence="1" type="ORF">SPSC_03689</name>
</gene>
<dbReference type="STRING" id="49012.A0A0F7S3M3"/>
<sequence length="437" mass="48336">MSNKPAFVPSRDLRNLRTLDLTSPECLASIRDNLDSLAHLLGASGGQIIHTPPQIKSHLKEVFAPSEPAVEHPPREIDSFETSYVTRWLSRLISEFTLACPDDEATALQAERLSEQCAALLALAAGRMAAGASVQDHIFQLDDDKLVVKLRDAALVHDSLGTHTWGAAPILSQLLLPLHASIDRDLKVLELGAGTGLVGLALASWSRSHRTTQDTQIVCTDYHPTVLENLAHNIRLNGWISPESSLLDAHASSEARVSVTARCLDWQSVHRKQQGQGSDLTQELTSQTLPDFDPTSTKSSWAQVLDVDTDSSTFDMLVAADCVYDPVHPFWIRSVAEKLLKRPDFSNGEQPLLHVMVPLRLTHQQEMRAVYQAFETQQAQEGLHLTILSEQDYQGYENFGAWNAVAQSVDVVQSQPEGGLARTYRWFRIGWQSQSDA</sequence>
<dbReference type="AlphaFoldDB" id="A0A0F7S3M3"/>
<reference evidence="1" key="1">
    <citation type="submission" date="2014-06" db="EMBL/GenBank/DDBJ databases">
        <authorList>
            <person name="Ju J."/>
            <person name="Zhang J."/>
        </authorList>
    </citation>
    <scope>NUCLEOTIDE SEQUENCE</scope>
    <source>
        <strain evidence="1">SscI8</strain>
    </source>
</reference>
<dbReference type="EMBL" id="CCFA01001800">
    <property type="protein sequence ID" value="CDW97487.1"/>
    <property type="molecule type" value="Genomic_DNA"/>
</dbReference>
<accession>A0A0F7S3M3</accession>
<evidence type="ECO:0008006" key="4">
    <source>
        <dbReference type="Google" id="ProtNLM"/>
    </source>
</evidence>
<protein>
    <recommendedName>
        <fullName evidence="4">S-adenosylmethionine-dependent methyltransferase of the seven beta-strand family</fullName>
    </recommendedName>
</protein>
<dbReference type="PANTHER" id="PTHR14614">
    <property type="entry name" value="HEPATOCELLULAR CARCINOMA-ASSOCIATED ANTIGEN"/>
    <property type="match status" value="1"/>
</dbReference>
<name>A0A0F7S3M3_9BASI</name>
<keyword evidence="3" id="KW-1185">Reference proteome</keyword>
<organism evidence="2 3">
    <name type="scientific">Sporisorium scitamineum</name>
    <dbReference type="NCBI Taxonomy" id="49012"/>
    <lineage>
        <taxon>Eukaryota</taxon>
        <taxon>Fungi</taxon>
        <taxon>Dikarya</taxon>
        <taxon>Basidiomycota</taxon>
        <taxon>Ustilaginomycotina</taxon>
        <taxon>Ustilaginomycetes</taxon>
        <taxon>Ustilaginales</taxon>
        <taxon>Ustilaginaceae</taxon>
        <taxon>Sporisorium</taxon>
    </lineage>
</organism>
<dbReference type="PANTHER" id="PTHR14614:SF147">
    <property type="entry name" value="S-ADENOSYLMETHIONINE-DEPENDENT METHYLTRANSFERASE OF THE SEVEN BETA-STRAND FAMILY"/>
    <property type="match status" value="1"/>
</dbReference>
<evidence type="ECO:0000313" key="1">
    <source>
        <dbReference type="EMBL" id="CDR88103.1"/>
    </source>
</evidence>
<dbReference type="Proteomes" id="UP000242770">
    <property type="component" value="Unassembled WGS sequence"/>
</dbReference>
<dbReference type="Gene3D" id="3.40.50.150">
    <property type="entry name" value="Vaccinia Virus protein VP39"/>
    <property type="match status" value="1"/>
</dbReference>
<dbReference type="SUPFAM" id="SSF53335">
    <property type="entry name" value="S-adenosyl-L-methionine-dependent methyltransferases"/>
    <property type="match status" value="1"/>
</dbReference>
<dbReference type="InterPro" id="IPR029063">
    <property type="entry name" value="SAM-dependent_MTases_sf"/>
</dbReference>
<dbReference type="EMBL" id="LK056669">
    <property type="protein sequence ID" value="CDR88103.1"/>
    <property type="molecule type" value="Genomic_DNA"/>
</dbReference>
<dbReference type="InterPro" id="IPR019410">
    <property type="entry name" value="Methyltransf_16"/>
</dbReference>
<evidence type="ECO:0000313" key="2">
    <source>
        <dbReference type="EMBL" id="CDW97487.1"/>
    </source>
</evidence>
<reference evidence="2" key="2">
    <citation type="submission" date="2014-06" db="EMBL/GenBank/DDBJ databases">
        <authorList>
            <person name="Berkman J.Paul."/>
        </authorList>
    </citation>
    <scope>NUCLEOTIDE SEQUENCE [LARGE SCALE GENOMIC DNA]</scope>
</reference>
<dbReference type="GO" id="GO:0008757">
    <property type="term" value="F:S-adenosylmethionine-dependent methyltransferase activity"/>
    <property type="evidence" value="ECO:0007669"/>
    <property type="project" value="UniProtKB-ARBA"/>
</dbReference>
<reference evidence="3" key="3">
    <citation type="submission" date="2014-06" db="EMBL/GenBank/DDBJ databases">
        <authorList>
            <person name="Berkman P.J."/>
        </authorList>
    </citation>
    <scope>NUCLEOTIDE SEQUENCE [LARGE SCALE GENOMIC DNA]</scope>
</reference>
<dbReference type="OrthoDB" id="433955at2759"/>